<dbReference type="Pfam" id="PF00639">
    <property type="entry name" value="Rotamase"/>
    <property type="match status" value="1"/>
</dbReference>
<evidence type="ECO:0000256" key="10">
    <source>
        <dbReference type="ARBA" id="ARBA00042775"/>
    </source>
</evidence>
<evidence type="ECO:0000256" key="11">
    <source>
        <dbReference type="PROSITE-ProRule" id="PRU00278"/>
    </source>
</evidence>
<dbReference type="Gene3D" id="6.10.140.970">
    <property type="match status" value="1"/>
</dbReference>
<gene>
    <name evidence="14" type="ORF">KB13_1032</name>
</gene>
<keyword evidence="11" id="KW-0697">Rotamase</keyword>
<evidence type="ECO:0000256" key="5">
    <source>
        <dbReference type="ARBA" id="ARBA00022989"/>
    </source>
</evidence>
<dbReference type="EMBL" id="DS995299">
    <property type="protein sequence ID" value="EDZ64900.1"/>
    <property type="molecule type" value="Genomic_DNA"/>
</dbReference>
<keyword evidence="7" id="KW-0143">Chaperone</keyword>
<evidence type="ECO:0000256" key="4">
    <source>
        <dbReference type="ARBA" id="ARBA00022692"/>
    </source>
</evidence>
<dbReference type="SUPFAM" id="SSF109998">
    <property type="entry name" value="Triger factor/SurA peptide-binding domain-like"/>
    <property type="match status" value="1"/>
</dbReference>
<evidence type="ECO:0000256" key="9">
    <source>
        <dbReference type="ARBA" id="ARBA00040743"/>
    </source>
</evidence>
<keyword evidence="4 12" id="KW-0812">Transmembrane</keyword>
<dbReference type="Pfam" id="PF13624">
    <property type="entry name" value="SurA_N_3"/>
    <property type="match status" value="1"/>
</dbReference>
<organism evidence="14 15">
    <name type="scientific">beta proteobacterium KB13</name>
    <dbReference type="NCBI Taxonomy" id="314607"/>
    <lineage>
        <taxon>Bacteria</taxon>
        <taxon>Pseudomonadati</taxon>
        <taxon>Pseudomonadota</taxon>
        <taxon>Betaproteobacteria</taxon>
        <taxon>Nitrosomonadales</taxon>
        <taxon>OM43 clade</taxon>
    </lineage>
</organism>
<dbReference type="Proteomes" id="UP000004188">
    <property type="component" value="Unassembled WGS sequence"/>
</dbReference>
<keyword evidence="11 14" id="KW-0413">Isomerase</keyword>
<dbReference type="InterPro" id="IPR046357">
    <property type="entry name" value="PPIase_dom_sf"/>
</dbReference>
<evidence type="ECO:0000256" key="7">
    <source>
        <dbReference type="ARBA" id="ARBA00023186"/>
    </source>
</evidence>
<dbReference type="PROSITE" id="PS50198">
    <property type="entry name" value="PPIC_PPIASE_2"/>
    <property type="match status" value="1"/>
</dbReference>
<dbReference type="GO" id="GO:0005886">
    <property type="term" value="C:plasma membrane"/>
    <property type="evidence" value="ECO:0007669"/>
    <property type="project" value="UniProtKB-SubCell"/>
</dbReference>
<evidence type="ECO:0000259" key="13">
    <source>
        <dbReference type="PROSITE" id="PS50198"/>
    </source>
</evidence>
<keyword evidence="6 12" id="KW-0472">Membrane</keyword>
<evidence type="ECO:0000313" key="15">
    <source>
        <dbReference type="Proteomes" id="UP000004188"/>
    </source>
</evidence>
<evidence type="ECO:0000256" key="12">
    <source>
        <dbReference type="SAM" id="Phobius"/>
    </source>
</evidence>
<sequence length="627" mass="71736">MLETIRNGLEKKWAKVVLAIIVVPFALFGIDSYLNSMGSNVTVASVNNFEITAQDFQRSMMVLQERLDAEGQDRSILQSPEFRKSVIDSLVDSQLIKSAVDKYNFRISDDQLSTYIVGMPDFQENGKFSQDRYDQIVQYNGLTPKKLEQQIRGDMATQQIQGTLANLTYFPKKNIEEIAKIAYQKRHVKLYDMLLLDYEDKIKVTDDEIKEFYEANTDSFIRPDQVKIEFVVYSVANIVPNVSVTDEEVKEFYEFNKQNYEGDEERSASHILFMADASQSDEEVEKVRQKASNVLKDIKKDPNKFEEYAKDLSQDPESAKNGGSLGFFKRGVMVKEFEESAFTLNKGEISDLVRTDFGFHIIRLDDVKGDQVSFKDVKAQVKGELLYGKALEIYNTNAEDFSNIVYEQKESLDPVVKKYNLDVQQSPWMSKADAENFFNNPVFSEAVFDQTIIDSKFNTPAIEVSPNNLVSARVVDFRKSEAQALDDVKDEVKSFLKKRNSQENLINDGNKLVEGLQDGSAKEPKWIDELTIDRSDKQGLSDVIAEEIFKMNSSTLPIYSGIYDPKGEFMVIKLDKVDSESILEEDVEFFNEEFMAAIEKEIEKSYVEDLRADSKVKINSKFLQFAQ</sequence>
<dbReference type="STRING" id="314607.KB13_1032"/>
<keyword evidence="5 12" id="KW-1133">Transmembrane helix</keyword>
<keyword evidence="3" id="KW-0997">Cell inner membrane</keyword>
<keyword evidence="2" id="KW-1003">Cell membrane</keyword>
<proteinExistence type="inferred from homology"/>
<evidence type="ECO:0000256" key="3">
    <source>
        <dbReference type="ARBA" id="ARBA00022519"/>
    </source>
</evidence>
<dbReference type="InterPro" id="IPR052029">
    <property type="entry name" value="PpiD_chaperone"/>
</dbReference>
<evidence type="ECO:0000256" key="2">
    <source>
        <dbReference type="ARBA" id="ARBA00022475"/>
    </source>
</evidence>
<evidence type="ECO:0000256" key="6">
    <source>
        <dbReference type="ARBA" id="ARBA00023136"/>
    </source>
</evidence>
<dbReference type="Gene3D" id="3.10.50.40">
    <property type="match status" value="1"/>
</dbReference>
<protein>
    <recommendedName>
        <fullName evidence="9">Periplasmic chaperone PpiD</fullName>
    </recommendedName>
    <alternativeName>
        <fullName evidence="10">Periplasmic folding chaperone</fullName>
    </alternativeName>
</protein>
<dbReference type="HOGENOM" id="CLU_023843_1_2_4"/>
<dbReference type="AlphaFoldDB" id="B6BTR5"/>
<dbReference type="InterPro" id="IPR027304">
    <property type="entry name" value="Trigger_fact/SurA_dom_sf"/>
</dbReference>
<name>B6BTR5_9PROT</name>
<evidence type="ECO:0000256" key="8">
    <source>
        <dbReference type="ARBA" id="ARBA00038408"/>
    </source>
</evidence>
<feature type="domain" description="PpiC" evidence="13">
    <location>
        <begin position="263"/>
        <end position="366"/>
    </location>
</feature>
<dbReference type="eggNOG" id="COG0760">
    <property type="taxonomic scope" value="Bacteria"/>
</dbReference>
<comment type="similarity">
    <text evidence="8">Belongs to the PpiD chaperone family.</text>
</comment>
<dbReference type="PANTHER" id="PTHR47529">
    <property type="entry name" value="PEPTIDYL-PROLYL CIS-TRANS ISOMERASE D"/>
    <property type="match status" value="1"/>
</dbReference>
<dbReference type="PANTHER" id="PTHR47529:SF1">
    <property type="entry name" value="PERIPLASMIC CHAPERONE PPID"/>
    <property type="match status" value="1"/>
</dbReference>
<evidence type="ECO:0000313" key="14">
    <source>
        <dbReference type="EMBL" id="EDZ64900.1"/>
    </source>
</evidence>
<dbReference type="SUPFAM" id="SSF54534">
    <property type="entry name" value="FKBP-like"/>
    <property type="match status" value="1"/>
</dbReference>
<reference evidence="15" key="1">
    <citation type="journal article" date="2012" name="Stand. Genomic Sci.">
        <title>Genome sequence of strain HIMB624, a cultured representative from the OM43 clade of marine Betaproteobacteria.</title>
        <authorList>
            <person name="Huggett M.J."/>
            <person name="Hayakawa D.H."/>
            <person name="Rappe M.S."/>
        </authorList>
    </citation>
    <scope>NUCLEOTIDE SEQUENCE [LARGE SCALE GENOMIC DNA]</scope>
    <source>
        <strain evidence="15">KB13</strain>
    </source>
</reference>
<dbReference type="InterPro" id="IPR000297">
    <property type="entry name" value="PPIase_PpiC"/>
</dbReference>
<dbReference type="Gene3D" id="1.10.4030.10">
    <property type="entry name" value="Porin chaperone SurA, peptide-binding domain"/>
    <property type="match status" value="1"/>
</dbReference>
<keyword evidence="15" id="KW-1185">Reference proteome</keyword>
<comment type="subcellular location">
    <subcellularLocation>
        <location evidence="1">Cell inner membrane</location>
        <topology evidence="1">Single-pass type II membrane protein</topology>
        <orientation evidence="1">Periplasmic side</orientation>
    </subcellularLocation>
</comment>
<dbReference type="GO" id="GO:0003755">
    <property type="term" value="F:peptidyl-prolyl cis-trans isomerase activity"/>
    <property type="evidence" value="ECO:0007669"/>
    <property type="project" value="UniProtKB-KW"/>
</dbReference>
<accession>B6BTR5</accession>
<feature type="transmembrane region" description="Helical" evidence="12">
    <location>
        <begin position="12"/>
        <end position="30"/>
    </location>
</feature>
<evidence type="ECO:0000256" key="1">
    <source>
        <dbReference type="ARBA" id="ARBA00004382"/>
    </source>
</evidence>